<evidence type="ECO:0000256" key="3">
    <source>
        <dbReference type="ARBA" id="ARBA00022729"/>
    </source>
</evidence>
<evidence type="ECO:0000259" key="6">
    <source>
        <dbReference type="Pfam" id="PF00746"/>
    </source>
</evidence>
<evidence type="ECO:0000256" key="4">
    <source>
        <dbReference type="ARBA" id="ARBA00023088"/>
    </source>
</evidence>
<evidence type="ECO:0000256" key="5">
    <source>
        <dbReference type="SAM" id="Phobius"/>
    </source>
</evidence>
<dbReference type="AlphaFoldDB" id="A0A376H3E2"/>
<name>A0A376H3E2_ENTGA</name>
<proteinExistence type="predicted"/>
<protein>
    <recommendedName>
        <fullName evidence="6">Gram-positive cocci surface proteins LPxTG domain-containing protein</fullName>
    </recommendedName>
</protein>
<reference evidence="7 8" key="1">
    <citation type="submission" date="2018-06" db="EMBL/GenBank/DDBJ databases">
        <authorList>
            <consortium name="Pathogen Informatics"/>
            <person name="Doyle S."/>
        </authorList>
    </citation>
    <scope>NUCLEOTIDE SEQUENCE [LARGE SCALE GENOMIC DNA]</scope>
    <source>
        <strain evidence="7 8">NCTC12360</strain>
    </source>
</reference>
<dbReference type="Proteomes" id="UP000254807">
    <property type="component" value="Unassembled WGS sequence"/>
</dbReference>
<accession>A0A376H3E2</accession>
<evidence type="ECO:0000313" key="8">
    <source>
        <dbReference type="Proteomes" id="UP000254807"/>
    </source>
</evidence>
<keyword evidence="1" id="KW-0134">Cell wall</keyword>
<keyword evidence="5" id="KW-1133">Transmembrane helix</keyword>
<feature type="transmembrane region" description="Helical" evidence="5">
    <location>
        <begin position="59"/>
        <end position="77"/>
    </location>
</feature>
<dbReference type="EMBL" id="UFYW01000001">
    <property type="protein sequence ID" value="STD84816.1"/>
    <property type="molecule type" value="Genomic_DNA"/>
</dbReference>
<keyword evidence="5" id="KW-0812">Transmembrane</keyword>
<dbReference type="RefSeq" id="WP_060813785.1">
    <property type="nucleotide sequence ID" value="NZ_JBHULA010000035.1"/>
</dbReference>
<evidence type="ECO:0000256" key="1">
    <source>
        <dbReference type="ARBA" id="ARBA00022512"/>
    </source>
</evidence>
<keyword evidence="8" id="KW-1185">Reference proteome</keyword>
<dbReference type="NCBIfam" id="TIGR01167">
    <property type="entry name" value="LPXTG_anchor"/>
    <property type="match status" value="1"/>
</dbReference>
<keyword evidence="4" id="KW-0572">Peptidoglycan-anchor</keyword>
<dbReference type="InterPro" id="IPR019931">
    <property type="entry name" value="LPXTG_anchor"/>
</dbReference>
<evidence type="ECO:0000256" key="2">
    <source>
        <dbReference type="ARBA" id="ARBA00022525"/>
    </source>
</evidence>
<evidence type="ECO:0000313" key="7">
    <source>
        <dbReference type="EMBL" id="STD84816.1"/>
    </source>
</evidence>
<organism evidence="7 8">
    <name type="scientific">Enterococcus gallinarum</name>
    <dbReference type="NCBI Taxonomy" id="1353"/>
    <lineage>
        <taxon>Bacteria</taxon>
        <taxon>Bacillati</taxon>
        <taxon>Bacillota</taxon>
        <taxon>Bacilli</taxon>
        <taxon>Lactobacillales</taxon>
        <taxon>Enterococcaceae</taxon>
        <taxon>Enterococcus</taxon>
    </lineage>
</organism>
<feature type="domain" description="Gram-positive cocci surface proteins LPxTG" evidence="6">
    <location>
        <begin position="49"/>
        <end position="79"/>
    </location>
</feature>
<keyword evidence="5" id="KW-0472">Membrane</keyword>
<sequence>MATATDIQVFGQLGLETADSNPESINELNHHLEEVTTASVVPHYVVTREYPRTGETSQSFFTLSGIGILLIVLLITLSRNGEQSE</sequence>
<dbReference type="OrthoDB" id="9968509at2"/>
<dbReference type="Pfam" id="PF00746">
    <property type="entry name" value="Gram_pos_anchor"/>
    <property type="match status" value="1"/>
</dbReference>
<gene>
    <name evidence="7" type="ORF">NCTC12360_03363</name>
</gene>
<keyword evidence="3" id="KW-0732">Signal</keyword>
<keyword evidence="2" id="KW-0964">Secreted</keyword>